<evidence type="ECO:0000256" key="7">
    <source>
        <dbReference type="ARBA" id="ARBA00023102"/>
    </source>
</evidence>
<feature type="active site" description="Proton donor" evidence="9">
    <location>
        <position position="139"/>
    </location>
</feature>
<keyword evidence="8 9" id="KW-0413">Isomerase</keyword>
<dbReference type="Pfam" id="PF00977">
    <property type="entry name" value="His_biosynth"/>
    <property type="match status" value="1"/>
</dbReference>
<keyword evidence="13" id="KW-1185">Reference proteome</keyword>
<evidence type="ECO:0000256" key="5">
    <source>
        <dbReference type="ARBA" id="ARBA00022490"/>
    </source>
</evidence>
<accession>A0A941DFH1</accession>
<comment type="catalytic activity">
    <reaction evidence="1 9 11">
        <text>1-(5-phospho-beta-D-ribosyl)-5-[(5-phospho-beta-D-ribosylamino)methylideneamino]imidazole-4-carboxamide = 5-[(5-phospho-1-deoxy-D-ribulos-1-ylimino)methylamino]-1-(5-phospho-beta-D-ribosyl)imidazole-4-carboxamide</text>
        <dbReference type="Rhea" id="RHEA:15469"/>
        <dbReference type="ChEBI" id="CHEBI:58435"/>
        <dbReference type="ChEBI" id="CHEBI:58525"/>
        <dbReference type="EC" id="5.3.1.16"/>
    </reaction>
</comment>
<dbReference type="GO" id="GO:0003949">
    <property type="term" value="F:1-(5-phosphoribosyl)-5-[(5-phosphoribosylamino)methylideneamino]imidazole-4-carboxamide isomerase activity"/>
    <property type="evidence" value="ECO:0007669"/>
    <property type="project" value="UniProtKB-UniRule"/>
</dbReference>
<dbReference type="PANTHER" id="PTHR43090:SF2">
    <property type="entry name" value="1-(5-PHOSPHORIBOSYL)-5-[(5-PHOSPHORIBOSYLAMINO)METHYLIDENEAMINO] IMIDAZOLE-4-CARBOXAMIDE ISOMERASE"/>
    <property type="match status" value="1"/>
</dbReference>
<dbReference type="EMBL" id="JAGSPM010000006">
    <property type="protein sequence ID" value="MBR7747116.1"/>
    <property type="molecule type" value="Genomic_DNA"/>
</dbReference>
<dbReference type="Gene3D" id="3.20.20.70">
    <property type="entry name" value="Aldolase class I"/>
    <property type="match status" value="1"/>
</dbReference>
<dbReference type="RefSeq" id="WP_189346213.1">
    <property type="nucleotide sequence ID" value="NZ_JAGSPM010000006.1"/>
</dbReference>
<evidence type="ECO:0000256" key="10">
    <source>
        <dbReference type="RuleBase" id="RU003657"/>
    </source>
</evidence>
<keyword evidence="7 9" id="KW-0368">Histidine biosynthesis</keyword>
<dbReference type="EC" id="5.3.1.16" evidence="9 11"/>
<evidence type="ECO:0000313" key="12">
    <source>
        <dbReference type="EMBL" id="MBR7747116.1"/>
    </source>
</evidence>
<evidence type="ECO:0000256" key="1">
    <source>
        <dbReference type="ARBA" id="ARBA00000901"/>
    </source>
</evidence>
<dbReference type="NCBIfam" id="TIGR00007">
    <property type="entry name" value="1-(5-phosphoribosyl)-5-[(5-phosphoribosylamino)methylideneamino]imidazole-4-carboxamide isomerase"/>
    <property type="match status" value="1"/>
</dbReference>
<dbReference type="GO" id="GO:0000162">
    <property type="term" value="P:L-tryptophan biosynthetic process"/>
    <property type="evidence" value="ECO:0007669"/>
    <property type="project" value="TreeGrafter"/>
</dbReference>
<keyword evidence="5 9" id="KW-0963">Cytoplasm</keyword>
<dbReference type="HAMAP" id="MF_01014">
    <property type="entry name" value="HisA"/>
    <property type="match status" value="1"/>
</dbReference>
<evidence type="ECO:0000256" key="8">
    <source>
        <dbReference type="ARBA" id="ARBA00023235"/>
    </source>
</evidence>
<evidence type="ECO:0000256" key="3">
    <source>
        <dbReference type="ARBA" id="ARBA00005133"/>
    </source>
</evidence>
<comment type="similarity">
    <text evidence="4 9 10">Belongs to the HisA/HisF family.</text>
</comment>
<protein>
    <recommendedName>
        <fullName evidence="9 11">1-(5-phosphoribosyl)-5-[(5-phosphoribosylamino)methylideneamino] imidazole-4-carboxamide isomerase</fullName>
        <ecNumber evidence="9 11">5.3.1.16</ecNumber>
    </recommendedName>
    <alternativeName>
        <fullName evidence="9">Phosphoribosylformimino-5-aminoimidazole carboxamide ribotide isomerase</fullName>
    </alternativeName>
</protein>
<dbReference type="InterPro" id="IPR044524">
    <property type="entry name" value="Isoase_HisA-like"/>
</dbReference>
<comment type="caution">
    <text evidence="12">The sequence shown here is derived from an EMBL/GenBank/DDBJ whole genome shotgun (WGS) entry which is preliminary data.</text>
</comment>
<dbReference type="InterPro" id="IPR013785">
    <property type="entry name" value="Aldolase_TIM"/>
</dbReference>
<evidence type="ECO:0000256" key="9">
    <source>
        <dbReference type="HAMAP-Rule" id="MF_01014"/>
    </source>
</evidence>
<dbReference type="SUPFAM" id="SSF51366">
    <property type="entry name" value="Ribulose-phoshate binding barrel"/>
    <property type="match status" value="1"/>
</dbReference>
<organism evidence="12 13">
    <name type="scientific">Undibacterium baiyunense</name>
    <dbReference type="NCBI Taxonomy" id="2828731"/>
    <lineage>
        <taxon>Bacteria</taxon>
        <taxon>Pseudomonadati</taxon>
        <taxon>Pseudomonadota</taxon>
        <taxon>Betaproteobacteria</taxon>
        <taxon>Burkholderiales</taxon>
        <taxon>Oxalobacteraceae</taxon>
        <taxon>Undibacterium</taxon>
    </lineage>
</organism>
<reference evidence="12 13" key="1">
    <citation type="submission" date="2021-04" db="EMBL/GenBank/DDBJ databases">
        <title>novel species isolated from subtropical streams in China.</title>
        <authorList>
            <person name="Lu H."/>
        </authorList>
    </citation>
    <scope>NUCLEOTIDE SEQUENCE [LARGE SCALE GENOMIC DNA]</scope>
    <source>
        <strain evidence="12 13">BYS107W</strain>
    </source>
</reference>
<dbReference type="FunFam" id="3.20.20.70:FF:000009">
    <property type="entry name" value="1-(5-phosphoribosyl)-5-[(5-phosphoribosylamino)methylideneamino] imidazole-4-carboxamide isomerase"/>
    <property type="match status" value="1"/>
</dbReference>
<dbReference type="Proteomes" id="UP000680158">
    <property type="component" value="Unassembled WGS sequence"/>
</dbReference>
<dbReference type="InterPro" id="IPR006062">
    <property type="entry name" value="His_biosynth"/>
</dbReference>
<dbReference type="InterPro" id="IPR023016">
    <property type="entry name" value="HisA/PriA"/>
</dbReference>
<dbReference type="AlphaFoldDB" id="A0A941DFH1"/>
<evidence type="ECO:0000256" key="6">
    <source>
        <dbReference type="ARBA" id="ARBA00022605"/>
    </source>
</evidence>
<sequence>MLLIPAIDLKDGHCVRLKQGDMDQATVFSEEPADMARHWLEQGARRLHLVDLNGAFAGKPKNEAAIKAIIKTVREYAEETETEEVPVQLGGGIRDLDTIERYLNAGISYIIIGTAAVKSPGFLADACSAFPGQIIVGIDAKDGKVATDGWSKMSGHDVIDLAKKFEGYGVEAIIYTDIGRDGMMGGVNIEATVKLAQAVSIPVIASGGVHVLADVEALCEVQDEGIEGVICGRSIYEGTLDLASAQDRADELSGDLIYEEDEE</sequence>
<comment type="subcellular location">
    <subcellularLocation>
        <location evidence="2 9 11">Cytoplasm</location>
    </subcellularLocation>
</comment>
<name>A0A941DFH1_9BURK</name>
<dbReference type="InterPro" id="IPR011060">
    <property type="entry name" value="RibuloseP-bd_barrel"/>
</dbReference>
<gene>
    <name evidence="9 12" type="primary">hisA</name>
    <name evidence="12" type="ORF">KDM92_11025</name>
</gene>
<dbReference type="CDD" id="cd04732">
    <property type="entry name" value="HisA"/>
    <property type="match status" value="1"/>
</dbReference>
<evidence type="ECO:0000256" key="11">
    <source>
        <dbReference type="RuleBase" id="RU003658"/>
    </source>
</evidence>
<evidence type="ECO:0000313" key="13">
    <source>
        <dbReference type="Proteomes" id="UP000680158"/>
    </source>
</evidence>
<comment type="pathway">
    <text evidence="3 9 11">Amino-acid biosynthesis; L-histidine biosynthesis; L-histidine from 5-phospho-alpha-D-ribose 1-diphosphate: step 4/9.</text>
</comment>
<dbReference type="InterPro" id="IPR006063">
    <property type="entry name" value="HisA_bact_arch"/>
</dbReference>
<evidence type="ECO:0000256" key="2">
    <source>
        <dbReference type="ARBA" id="ARBA00004496"/>
    </source>
</evidence>
<dbReference type="GO" id="GO:0005737">
    <property type="term" value="C:cytoplasm"/>
    <property type="evidence" value="ECO:0007669"/>
    <property type="project" value="UniProtKB-SubCell"/>
</dbReference>
<proteinExistence type="inferred from homology"/>
<dbReference type="GO" id="GO:0000105">
    <property type="term" value="P:L-histidine biosynthetic process"/>
    <property type="evidence" value="ECO:0007669"/>
    <property type="project" value="UniProtKB-UniRule"/>
</dbReference>
<feature type="active site" description="Proton acceptor" evidence="9">
    <location>
        <position position="8"/>
    </location>
</feature>
<keyword evidence="6 9" id="KW-0028">Amino-acid biosynthesis</keyword>
<dbReference type="PANTHER" id="PTHR43090">
    <property type="entry name" value="1-(5-PHOSPHORIBOSYL)-5-[(5-PHOSPHORIBOSYLAMINO)METHYLIDENEAMINO] IMIDAZOLE-4-CARBOXAMIDE ISOMERASE"/>
    <property type="match status" value="1"/>
</dbReference>
<evidence type="ECO:0000256" key="4">
    <source>
        <dbReference type="ARBA" id="ARBA00009667"/>
    </source>
</evidence>